<dbReference type="Gene3D" id="3.30.565.10">
    <property type="entry name" value="Histidine kinase-like ATPase, C-terminal domain"/>
    <property type="match status" value="1"/>
</dbReference>
<evidence type="ECO:0000256" key="7">
    <source>
        <dbReference type="ARBA" id="ARBA00022777"/>
    </source>
</evidence>
<dbReference type="STRING" id="4155.A0A022QNL1"/>
<evidence type="ECO:0000313" key="14">
    <source>
        <dbReference type="Proteomes" id="UP000030748"/>
    </source>
</evidence>
<dbReference type="PRINTS" id="PR00344">
    <property type="entry name" value="BCTRLSENSOR"/>
</dbReference>
<reference evidence="13 14" key="1">
    <citation type="journal article" date="2013" name="Proc. Natl. Acad. Sci. U.S.A.">
        <title>Fine-scale variation in meiotic recombination in Mimulus inferred from population shotgun sequencing.</title>
        <authorList>
            <person name="Hellsten U."/>
            <person name="Wright K.M."/>
            <person name="Jenkins J."/>
            <person name="Shu S."/>
            <person name="Yuan Y."/>
            <person name="Wessler S.R."/>
            <person name="Schmutz J."/>
            <person name="Willis J.H."/>
            <person name="Rokhsar D.S."/>
        </authorList>
    </citation>
    <scope>NUCLEOTIDE SEQUENCE [LARGE SCALE GENOMIC DNA]</scope>
    <source>
        <strain evidence="14">cv. DUN x IM62</strain>
    </source>
</reference>
<dbReference type="SMART" id="SM00388">
    <property type="entry name" value="HisKA"/>
    <property type="match status" value="1"/>
</dbReference>
<dbReference type="EC" id="2.7.13.3" evidence="3"/>
<dbReference type="InterPro" id="IPR011006">
    <property type="entry name" value="CheY-like_superfamily"/>
</dbReference>
<dbReference type="Proteomes" id="UP000030748">
    <property type="component" value="Unassembled WGS sequence"/>
</dbReference>
<dbReference type="FunFam" id="1.10.287.130:FF:000030">
    <property type="entry name" value="Putative histidine kinase 5"/>
    <property type="match status" value="1"/>
</dbReference>
<dbReference type="SMART" id="SM00387">
    <property type="entry name" value="HATPase_c"/>
    <property type="match status" value="1"/>
</dbReference>
<evidence type="ECO:0000256" key="4">
    <source>
        <dbReference type="ARBA" id="ARBA00022490"/>
    </source>
</evidence>
<accession>A0A022QNL1</accession>
<dbReference type="InterPro" id="IPR003661">
    <property type="entry name" value="HisK_dim/P_dom"/>
</dbReference>
<dbReference type="CDD" id="cd16922">
    <property type="entry name" value="HATPase_EvgS-ArcB-TorS-like"/>
    <property type="match status" value="1"/>
</dbReference>
<evidence type="ECO:0000256" key="3">
    <source>
        <dbReference type="ARBA" id="ARBA00012438"/>
    </source>
</evidence>
<feature type="modified residue" description="4-aspartylphosphate" evidence="8">
    <location>
        <position position="809"/>
    </location>
</feature>
<proteinExistence type="predicted"/>
<dbReference type="Pfam" id="PF00072">
    <property type="entry name" value="Response_reg"/>
    <property type="match status" value="1"/>
</dbReference>
<dbReference type="Gene3D" id="1.10.287.130">
    <property type="match status" value="1"/>
</dbReference>
<dbReference type="SUPFAM" id="SSF47384">
    <property type="entry name" value="Homodimeric domain of signal transducing histidine kinase"/>
    <property type="match status" value="1"/>
</dbReference>
<evidence type="ECO:0000259" key="11">
    <source>
        <dbReference type="PROSITE" id="PS50109"/>
    </source>
</evidence>
<dbReference type="PANTHER" id="PTHR43047">
    <property type="entry name" value="TWO-COMPONENT HISTIDINE PROTEIN KINASE"/>
    <property type="match status" value="1"/>
</dbReference>
<dbReference type="Gene3D" id="3.40.50.2300">
    <property type="match status" value="1"/>
</dbReference>
<evidence type="ECO:0000256" key="6">
    <source>
        <dbReference type="ARBA" id="ARBA00022679"/>
    </source>
</evidence>
<dbReference type="CDD" id="cd00082">
    <property type="entry name" value="HisKA"/>
    <property type="match status" value="1"/>
</dbReference>
<dbReference type="InterPro" id="IPR003594">
    <property type="entry name" value="HATPase_dom"/>
</dbReference>
<dbReference type="SUPFAM" id="SSF52172">
    <property type="entry name" value="CheY-like"/>
    <property type="match status" value="1"/>
</dbReference>
<feature type="domain" description="Histidine kinase" evidence="11">
    <location>
        <begin position="375"/>
        <end position="597"/>
    </location>
</feature>
<dbReference type="Pfam" id="PF00512">
    <property type="entry name" value="HisKA"/>
    <property type="match status" value="1"/>
</dbReference>
<keyword evidence="4" id="KW-0963">Cytoplasm</keyword>
<feature type="domain" description="Response regulatory" evidence="12">
    <location>
        <begin position="760"/>
        <end position="907"/>
    </location>
</feature>
<keyword evidence="9" id="KW-0175">Coiled coil</keyword>
<organism evidence="13 14">
    <name type="scientific">Erythranthe guttata</name>
    <name type="common">Yellow monkey flower</name>
    <name type="synonym">Mimulus guttatus</name>
    <dbReference type="NCBI Taxonomy" id="4155"/>
    <lineage>
        <taxon>Eukaryota</taxon>
        <taxon>Viridiplantae</taxon>
        <taxon>Streptophyta</taxon>
        <taxon>Embryophyta</taxon>
        <taxon>Tracheophyta</taxon>
        <taxon>Spermatophyta</taxon>
        <taxon>Magnoliopsida</taxon>
        <taxon>eudicotyledons</taxon>
        <taxon>Gunneridae</taxon>
        <taxon>Pentapetalae</taxon>
        <taxon>asterids</taxon>
        <taxon>lamiids</taxon>
        <taxon>Lamiales</taxon>
        <taxon>Phrymaceae</taxon>
        <taxon>Erythranthe</taxon>
    </lineage>
</organism>
<evidence type="ECO:0000256" key="1">
    <source>
        <dbReference type="ARBA" id="ARBA00000085"/>
    </source>
</evidence>
<dbReference type="InterPro" id="IPR005467">
    <property type="entry name" value="His_kinase_dom"/>
</dbReference>
<dbReference type="Gene3D" id="3.30.450.20">
    <property type="entry name" value="PAS domain"/>
    <property type="match status" value="1"/>
</dbReference>
<dbReference type="PROSITE" id="PS50109">
    <property type="entry name" value="HIS_KIN"/>
    <property type="match status" value="1"/>
</dbReference>
<dbReference type="FunFam" id="3.30.565.10:FF:000010">
    <property type="entry name" value="Sensor histidine kinase RcsC"/>
    <property type="match status" value="1"/>
</dbReference>
<dbReference type="SMART" id="SM00448">
    <property type="entry name" value="REC"/>
    <property type="match status" value="1"/>
</dbReference>
<keyword evidence="5 8" id="KW-0597">Phosphoprotein</keyword>
<evidence type="ECO:0000256" key="9">
    <source>
        <dbReference type="SAM" id="Coils"/>
    </source>
</evidence>
<evidence type="ECO:0000256" key="8">
    <source>
        <dbReference type="PROSITE-ProRule" id="PRU00169"/>
    </source>
</evidence>
<comment type="subcellular location">
    <subcellularLocation>
        <location evidence="2">Cytoplasm</location>
    </subcellularLocation>
</comment>
<dbReference type="GO" id="GO:0000160">
    <property type="term" value="P:phosphorelay signal transduction system"/>
    <property type="evidence" value="ECO:0000318"/>
    <property type="project" value="GO_Central"/>
</dbReference>
<evidence type="ECO:0000256" key="5">
    <source>
        <dbReference type="ARBA" id="ARBA00022553"/>
    </source>
</evidence>
<sequence length="908" mass="102215">METEEHESEEMDIVLSSMWPEDINEAGRQFNVEKPSADQDMLEEVTINKEPNIVDFKRLMELTNYSDKGNWQLANLIKNWEYKQANAVRLLKEEIDNLSKQQQEVELKKLEILEEHRFERDVYSGDKRPISILDENLKYLYQSAPRVKKDLIFEKKKVEIDAEYDSVVYWKQRGEHLEKLLEASLQRERVLLEKLQESIANLETQSSPVEELSQVLTRADNFLHFVLQNAPVVIGHQDKELRYRFIFNHFPSLGEEDIIGKTDVEIFSGAGVKESQDFKKEVLEKGLPAKREITFETELFGSKTFLIYVEPVFSKTGETIGVNYMGMEITDQVRKREKMAKIREEMAVQKAKETELTKTIHITEESMRAKQMLATMSHEIRSPLSGVVSMAEILSTTRLDKEQRQLLGVMLSSGDLVLQLINDILDLSKVESGVMKLEATKFRPREVVKHVLQTAAASLQKLLVLEGHIADDVPVEVIGDVLRIRQILTNLVSNAIKFTHEGKVGINLYIVRDPGTIIKQDSLSHSQDQSNASDKNAMPTLFKKYMQVGADTARKYGGTGLGLAICKQLVELMGGHLTVSSTEKQGSTFTFVLPHKLSTISDSSEELSDTDHQDILNDENDDDLSSGVFVFQPRTLGSLFSSQGSGRIQKLPPDSHGFQCSNGQTEDLSSLSPCSNVTYQETVSEEDLNGETSHSPQTCSDNNLNSDESCRFQPCDETSQTSVETHVVVTYDNRDRTNGSSECISSNKSPEIPKTEAKPKILLVDDNKINVMVAKSMMKQLGHDMDVVHNGAEAVRAVQSNGYHLVLMDVCMPVMDGLEATRLIRSFEETGNWDEAVKAGVEITDSPFSHSCPNSHLNEPRKRIPIVAMTANALSESADECYANGMDSFVSKPVTFQNLRQCLQQYLP</sequence>
<name>A0A022QNL1_ERYGU</name>
<dbReference type="GO" id="GO:0000155">
    <property type="term" value="F:phosphorelay sensor kinase activity"/>
    <property type="evidence" value="ECO:0000318"/>
    <property type="project" value="GO_Central"/>
</dbReference>
<dbReference type="GO" id="GO:0009927">
    <property type="term" value="F:histidine phosphotransfer kinase activity"/>
    <property type="evidence" value="ECO:0000318"/>
    <property type="project" value="GO_Central"/>
</dbReference>
<dbReference type="PANTHER" id="PTHR43047:SF68">
    <property type="entry name" value="HISTIDINE KINASE 5"/>
    <property type="match status" value="1"/>
</dbReference>
<dbReference type="EMBL" id="KI631268">
    <property type="protein sequence ID" value="EYU29184.1"/>
    <property type="molecule type" value="Genomic_DNA"/>
</dbReference>
<protein>
    <recommendedName>
        <fullName evidence="3">histidine kinase</fullName>
        <ecNumber evidence="3">2.7.13.3</ecNumber>
    </recommendedName>
</protein>
<dbReference type="CDD" id="cd17546">
    <property type="entry name" value="REC_hyHK_CKI1_RcsC-like"/>
    <property type="match status" value="1"/>
</dbReference>
<dbReference type="PROSITE" id="PS50110">
    <property type="entry name" value="RESPONSE_REGULATORY"/>
    <property type="match status" value="1"/>
</dbReference>
<dbReference type="SUPFAM" id="SSF55874">
    <property type="entry name" value="ATPase domain of HSP90 chaperone/DNA topoisomerase II/histidine kinase"/>
    <property type="match status" value="1"/>
</dbReference>
<keyword evidence="6" id="KW-0808">Transferase</keyword>
<dbReference type="InterPro" id="IPR001789">
    <property type="entry name" value="Sig_transdc_resp-reg_receiver"/>
</dbReference>
<keyword evidence="14" id="KW-1185">Reference proteome</keyword>
<dbReference type="InterPro" id="IPR036890">
    <property type="entry name" value="HATPase_C_sf"/>
</dbReference>
<dbReference type="FunFam" id="3.40.50.2300:FF:000201">
    <property type="entry name" value="Histidine kinase 5"/>
    <property type="match status" value="1"/>
</dbReference>
<dbReference type="FunFam" id="3.30.450.20:FF:000061">
    <property type="entry name" value="Histidine kinase 5"/>
    <property type="match status" value="1"/>
</dbReference>
<dbReference type="InterPro" id="IPR004358">
    <property type="entry name" value="Sig_transdc_His_kin-like_C"/>
</dbReference>
<evidence type="ECO:0000313" key="13">
    <source>
        <dbReference type="EMBL" id="EYU29184.1"/>
    </source>
</evidence>
<dbReference type="GO" id="GO:0005737">
    <property type="term" value="C:cytoplasm"/>
    <property type="evidence" value="ECO:0007669"/>
    <property type="project" value="UniProtKB-SubCell"/>
</dbReference>
<dbReference type="eggNOG" id="KOG0519">
    <property type="taxonomic scope" value="Eukaryota"/>
</dbReference>
<feature type="coiled-coil region" evidence="9">
    <location>
        <begin position="88"/>
        <end position="115"/>
    </location>
</feature>
<dbReference type="GO" id="GO:0005886">
    <property type="term" value="C:plasma membrane"/>
    <property type="evidence" value="ECO:0000318"/>
    <property type="project" value="GO_Central"/>
</dbReference>
<feature type="region of interest" description="Disordered" evidence="10">
    <location>
        <begin position="682"/>
        <end position="701"/>
    </location>
</feature>
<evidence type="ECO:0000256" key="2">
    <source>
        <dbReference type="ARBA" id="ARBA00004496"/>
    </source>
</evidence>
<feature type="compositionally biased region" description="Polar residues" evidence="10">
    <location>
        <begin position="690"/>
        <end position="701"/>
    </location>
</feature>
<comment type="catalytic activity">
    <reaction evidence="1">
        <text>ATP + protein L-histidine = ADP + protein N-phospho-L-histidine.</text>
        <dbReference type="EC" id="2.7.13.3"/>
    </reaction>
</comment>
<evidence type="ECO:0000259" key="12">
    <source>
        <dbReference type="PROSITE" id="PS50110"/>
    </source>
</evidence>
<gene>
    <name evidence="13" type="ORF">MIMGU_mgv1a021155mg</name>
</gene>
<evidence type="ECO:0000256" key="10">
    <source>
        <dbReference type="SAM" id="MobiDB-lite"/>
    </source>
</evidence>
<dbReference type="AlphaFoldDB" id="A0A022QNL1"/>
<dbReference type="Pfam" id="PF02518">
    <property type="entry name" value="HATPase_c"/>
    <property type="match status" value="1"/>
</dbReference>
<keyword evidence="7" id="KW-0418">Kinase</keyword>
<dbReference type="InterPro" id="IPR036097">
    <property type="entry name" value="HisK_dim/P_sf"/>
</dbReference>